<evidence type="ECO:0000313" key="1">
    <source>
        <dbReference type="EMBL" id="RZU30885.1"/>
    </source>
</evidence>
<protein>
    <submittedName>
        <fullName evidence="1">Uncharacterized protein</fullName>
    </submittedName>
</protein>
<keyword evidence="2" id="KW-1185">Reference proteome</keyword>
<sequence length="320" mass="34110">MDLSRGSNLPPAVQARLRLLDWIADNGGKSPGAIVDLAPLFEGHDQEGAQAVAGNLEALEADGLLRVQKTLGWAGWSADVLPPGLDLIEDVAARRGNRLRRRQISRDAFLRWLYDRTLDGDEYPDIDDFSSSAHNTYYGEPFTEQEISSASQWLRDEGYLQGVTIASGEVYNPMITTKGQKAVESERSVNADAQQPAPYSVTTVNVTGSGNNVAANASNVSQTTTVQMTEDNSRQLLGLAESLAQLTNAGLLGLNEDQAREAALVVESLRETAGQDEAFGGDVRTLLDKVKEVALTGTGTAIGQTLVAAVDKVIAALGLG</sequence>
<dbReference type="OrthoDB" id="5019437at2"/>
<dbReference type="RefSeq" id="WP_104527250.1">
    <property type="nucleotide sequence ID" value="NZ_POQT01000004.1"/>
</dbReference>
<reference evidence="1 2" key="1">
    <citation type="submission" date="2019-02" db="EMBL/GenBank/DDBJ databases">
        <title>Sequencing the genomes of 1000 actinobacteria strains.</title>
        <authorList>
            <person name="Klenk H.-P."/>
        </authorList>
    </citation>
    <scope>NUCLEOTIDE SEQUENCE [LARGE SCALE GENOMIC DNA]</scope>
    <source>
        <strain evidence="1 2">DSM 44509</strain>
    </source>
</reference>
<dbReference type="AlphaFoldDB" id="A0A4Q7Y4R5"/>
<dbReference type="Proteomes" id="UP000292507">
    <property type="component" value="Unassembled WGS sequence"/>
</dbReference>
<dbReference type="EMBL" id="SHKV01000001">
    <property type="protein sequence ID" value="RZU30885.1"/>
    <property type="molecule type" value="Genomic_DNA"/>
</dbReference>
<gene>
    <name evidence="1" type="ORF">BKA19_0517</name>
</gene>
<name>A0A4Q7Y4R5_9ACTN</name>
<comment type="caution">
    <text evidence="1">The sequence shown here is derived from an EMBL/GenBank/DDBJ whole genome shotgun (WGS) entry which is preliminary data.</text>
</comment>
<accession>A0A4Q7Y4R5</accession>
<evidence type="ECO:0000313" key="2">
    <source>
        <dbReference type="Proteomes" id="UP000292507"/>
    </source>
</evidence>
<organism evidence="1 2">
    <name type="scientific">Blastococcus saxobsidens</name>
    <dbReference type="NCBI Taxonomy" id="138336"/>
    <lineage>
        <taxon>Bacteria</taxon>
        <taxon>Bacillati</taxon>
        <taxon>Actinomycetota</taxon>
        <taxon>Actinomycetes</taxon>
        <taxon>Geodermatophilales</taxon>
        <taxon>Geodermatophilaceae</taxon>
        <taxon>Blastococcus</taxon>
    </lineage>
</organism>
<proteinExistence type="predicted"/>